<evidence type="ECO:0000313" key="3">
    <source>
        <dbReference type="Proteomes" id="UP000095751"/>
    </source>
</evidence>
<organism evidence="2 3">
    <name type="scientific">Fragilariopsis cylindrus CCMP1102</name>
    <dbReference type="NCBI Taxonomy" id="635003"/>
    <lineage>
        <taxon>Eukaryota</taxon>
        <taxon>Sar</taxon>
        <taxon>Stramenopiles</taxon>
        <taxon>Ochrophyta</taxon>
        <taxon>Bacillariophyta</taxon>
        <taxon>Bacillariophyceae</taxon>
        <taxon>Bacillariophycidae</taxon>
        <taxon>Bacillariales</taxon>
        <taxon>Bacillariaceae</taxon>
        <taxon>Fragilariopsis</taxon>
    </lineage>
</organism>
<dbReference type="AlphaFoldDB" id="A0A1E7FWA5"/>
<dbReference type="EMBL" id="KV784353">
    <property type="protein sequence ID" value="OEU22426.1"/>
    <property type="molecule type" value="Genomic_DNA"/>
</dbReference>
<dbReference type="OrthoDB" id="41722at2759"/>
<dbReference type="InterPro" id="IPR001214">
    <property type="entry name" value="SET_dom"/>
</dbReference>
<dbReference type="Proteomes" id="UP000095751">
    <property type="component" value="Unassembled WGS sequence"/>
</dbReference>
<dbReference type="SMART" id="SM00317">
    <property type="entry name" value="SET"/>
    <property type="match status" value="1"/>
</dbReference>
<dbReference type="PROSITE" id="PS50280">
    <property type="entry name" value="SET"/>
    <property type="match status" value="1"/>
</dbReference>
<sequence>MMRMGIFTGRKSPFLSQLAAAVPSSSLVAFLLLVISSTISSPSPPSPSPSSSECGMYLAPSTIPGAGMGVFAGHHDIQKGEYLLSDDGDLVIPAYDMNWHVGHDKRYSFLWEEYTWKAASFGGMKEEVENVKKVKACSPGLGAVINCMLSLVNVVDDYGSRQMGLSGSGINDTITTTTTLSSPGIGSYTPYFGRRWKAKRYITAGMEIYGNYGQGYFTSRRDYDKIPLKSNYKEIDKILKKYQSIITSSSSSSSTGNADDAVIDGDSDWKGDLLIFLQSLNSIWDLSRNMHAIPQTDPPGDSSAVDWLLKQKGGSGMQHYNSSIRDPEWLQANGRCMDNIKDGISKIPDAGRGAFARRALTKGSLVAPVPLIHIPERKTFTIYDKKKIITNKKDGTENFEIVADHENPIHHQLLLNYCFGHKESTLLLCPYGLLTSHINHDSNPNTKVVWAIDDQMAHPEWRDKPVEEWGTLEKAGLSFNFVALRDIKEGEEITVDYGREWGRAWEEHIQSFENRINENYVPAFELNKMVDLNLQTIEERDYENQGLHLFCRNPYLEWSGVVPRETILLKSTNKEGNETTTNINRTEYNDWDEHQIFPCRIRQRYTTNDGNTLYFAEVFERLEMKLQQHEEVSITQDLVWGILFDVPRDAFYFEDQKYHRHHHQIWSFRHDMRVPDDIFPEVWKNRRVS</sequence>
<dbReference type="Gene3D" id="2.170.270.10">
    <property type="entry name" value="SET domain"/>
    <property type="match status" value="2"/>
</dbReference>
<keyword evidence="3" id="KW-1185">Reference proteome</keyword>
<evidence type="ECO:0000313" key="2">
    <source>
        <dbReference type="EMBL" id="OEU22426.1"/>
    </source>
</evidence>
<proteinExistence type="predicted"/>
<gene>
    <name evidence="2" type="ORF">FRACYDRAFT_259068</name>
</gene>
<feature type="domain" description="SET" evidence="1">
    <location>
        <begin position="54"/>
        <end position="498"/>
    </location>
</feature>
<evidence type="ECO:0000259" key="1">
    <source>
        <dbReference type="PROSITE" id="PS50280"/>
    </source>
</evidence>
<dbReference type="InParanoid" id="A0A1E7FWA5"/>
<dbReference type="Pfam" id="PF00856">
    <property type="entry name" value="SET"/>
    <property type="match status" value="1"/>
</dbReference>
<accession>A0A1E7FWA5</accession>
<dbReference type="SUPFAM" id="SSF82199">
    <property type="entry name" value="SET domain"/>
    <property type="match status" value="1"/>
</dbReference>
<dbReference type="InterPro" id="IPR046341">
    <property type="entry name" value="SET_dom_sf"/>
</dbReference>
<dbReference type="KEGG" id="fcy:FRACYDRAFT_259068"/>
<reference evidence="2 3" key="1">
    <citation type="submission" date="2016-09" db="EMBL/GenBank/DDBJ databases">
        <title>Extensive genetic diversity and differential bi-allelic expression allows diatom success in the polar Southern Ocean.</title>
        <authorList>
            <consortium name="DOE Joint Genome Institute"/>
            <person name="Mock T."/>
            <person name="Otillar R.P."/>
            <person name="Strauss J."/>
            <person name="Dupont C."/>
            <person name="Frickenhaus S."/>
            <person name="Maumus F."/>
            <person name="Mcmullan M."/>
            <person name="Sanges R."/>
            <person name="Schmutz J."/>
            <person name="Toseland A."/>
            <person name="Valas R."/>
            <person name="Veluchamy A."/>
            <person name="Ward B.J."/>
            <person name="Allen A."/>
            <person name="Barry K."/>
            <person name="Falciatore A."/>
            <person name="Ferrante M."/>
            <person name="Fortunato A.E."/>
            <person name="Gloeckner G."/>
            <person name="Gruber A."/>
            <person name="Hipkin R."/>
            <person name="Janech M."/>
            <person name="Kroth P."/>
            <person name="Leese F."/>
            <person name="Lindquist E."/>
            <person name="Lyon B.R."/>
            <person name="Martin J."/>
            <person name="Mayer C."/>
            <person name="Parker M."/>
            <person name="Quesneville H."/>
            <person name="Raymond J."/>
            <person name="Uhlig C."/>
            <person name="Valentin K.U."/>
            <person name="Worden A.Z."/>
            <person name="Armbrust E.V."/>
            <person name="Bowler C."/>
            <person name="Green B."/>
            <person name="Moulton V."/>
            <person name="Van Oosterhout C."/>
            <person name="Grigoriev I."/>
        </authorList>
    </citation>
    <scope>NUCLEOTIDE SEQUENCE [LARGE SCALE GENOMIC DNA]</scope>
    <source>
        <strain evidence="2 3">CCMP1102</strain>
    </source>
</reference>
<protein>
    <recommendedName>
        <fullName evidence="1">SET domain-containing protein</fullName>
    </recommendedName>
</protein>
<name>A0A1E7FWA5_9STRA</name>